<accession>A0AAD7GC09</accession>
<dbReference type="AlphaFoldDB" id="A0AAD7GC09"/>
<gene>
    <name evidence="2" type="ORF">B0H17DRAFT_1136424</name>
</gene>
<sequence length="410" mass="44712">MHNHAPARICLFPPKATSCGSGTTEERLGDEHSGEQTNSSEEEKNSGTALLQQQQQDAEGNNGVAMAMAWYYLALQDIYCDAEAAEQAVNQAGSGFVKVKILMKLAQLKSNNGATLWFTMPNGDMYCDPLGAEAAVFKAGFKNLKVTHSLSNAGMDRYACIFGKEKKTWLPNSATTASILIRKFWSNRLGKGAQTKDRVQLEGKGGHLLVGKEQQQMRGGAAGLPQNYRKRTPDTSVTGDIGGDAQGYLGAPTGKKNRNNLGSPNFGGLGSTHGSRSSWYQTHAEDMYGAGPWAHGAQWGARMRAMGTYVSLCLPHPPSPCLATSSVYVSSHTNLYAVYSPSWALEVIWVQCEVYSRYRPPISIEEIVQCLNAKIGKTRNLGSQAILEMVKYFLWAKAGELYKYSWSVLV</sequence>
<feature type="compositionally biased region" description="Polar residues" evidence="1">
    <location>
        <begin position="46"/>
        <end position="57"/>
    </location>
</feature>
<comment type="caution">
    <text evidence="2">The sequence shown here is derived from an EMBL/GenBank/DDBJ whole genome shotgun (WGS) entry which is preliminary data.</text>
</comment>
<organism evidence="2 3">
    <name type="scientific">Mycena rosella</name>
    <name type="common">Pink bonnet</name>
    <name type="synonym">Agaricus rosellus</name>
    <dbReference type="NCBI Taxonomy" id="1033263"/>
    <lineage>
        <taxon>Eukaryota</taxon>
        <taxon>Fungi</taxon>
        <taxon>Dikarya</taxon>
        <taxon>Basidiomycota</taxon>
        <taxon>Agaricomycotina</taxon>
        <taxon>Agaricomycetes</taxon>
        <taxon>Agaricomycetidae</taxon>
        <taxon>Agaricales</taxon>
        <taxon>Marasmiineae</taxon>
        <taxon>Mycenaceae</taxon>
        <taxon>Mycena</taxon>
    </lineage>
</organism>
<dbReference type="Proteomes" id="UP001221757">
    <property type="component" value="Unassembled WGS sequence"/>
</dbReference>
<evidence type="ECO:0000256" key="1">
    <source>
        <dbReference type="SAM" id="MobiDB-lite"/>
    </source>
</evidence>
<reference evidence="2" key="1">
    <citation type="submission" date="2023-03" db="EMBL/GenBank/DDBJ databases">
        <title>Massive genome expansion in bonnet fungi (Mycena s.s.) driven by repeated elements and novel gene families across ecological guilds.</title>
        <authorList>
            <consortium name="Lawrence Berkeley National Laboratory"/>
            <person name="Harder C.B."/>
            <person name="Miyauchi S."/>
            <person name="Viragh M."/>
            <person name="Kuo A."/>
            <person name="Thoen E."/>
            <person name="Andreopoulos B."/>
            <person name="Lu D."/>
            <person name="Skrede I."/>
            <person name="Drula E."/>
            <person name="Henrissat B."/>
            <person name="Morin E."/>
            <person name="Kohler A."/>
            <person name="Barry K."/>
            <person name="LaButti K."/>
            <person name="Morin E."/>
            <person name="Salamov A."/>
            <person name="Lipzen A."/>
            <person name="Mereny Z."/>
            <person name="Hegedus B."/>
            <person name="Baldrian P."/>
            <person name="Stursova M."/>
            <person name="Weitz H."/>
            <person name="Taylor A."/>
            <person name="Grigoriev I.V."/>
            <person name="Nagy L.G."/>
            <person name="Martin F."/>
            <person name="Kauserud H."/>
        </authorList>
    </citation>
    <scope>NUCLEOTIDE SEQUENCE</scope>
    <source>
        <strain evidence="2">CBHHK067</strain>
    </source>
</reference>
<evidence type="ECO:0000313" key="3">
    <source>
        <dbReference type="Proteomes" id="UP001221757"/>
    </source>
</evidence>
<proteinExistence type="predicted"/>
<name>A0AAD7GC09_MYCRO</name>
<feature type="region of interest" description="Disordered" evidence="1">
    <location>
        <begin position="214"/>
        <end position="268"/>
    </location>
</feature>
<keyword evidence="3" id="KW-1185">Reference proteome</keyword>
<evidence type="ECO:0000313" key="2">
    <source>
        <dbReference type="EMBL" id="KAJ7687302.1"/>
    </source>
</evidence>
<feature type="compositionally biased region" description="Basic and acidic residues" evidence="1">
    <location>
        <begin position="24"/>
        <end position="34"/>
    </location>
</feature>
<protein>
    <submittedName>
        <fullName evidence="2">Uncharacterized protein</fullName>
    </submittedName>
</protein>
<dbReference type="EMBL" id="JARKIE010000089">
    <property type="protein sequence ID" value="KAJ7687302.1"/>
    <property type="molecule type" value="Genomic_DNA"/>
</dbReference>
<feature type="region of interest" description="Disordered" evidence="1">
    <location>
        <begin position="18"/>
        <end position="57"/>
    </location>
</feature>